<dbReference type="InterPro" id="IPR048962">
    <property type="entry name" value="ARIH1-like_UBL"/>
</dbReference>
<dbReference type="OrthoDB" id="1721571at2759"/>
<dbReference type="SMART" id="SM00647">
    <property type="entry name" value="IBR"/>
    <property type="match status" value="2"/>
</dbReference>
<keyword evidence="8" id="KW-0833">Ubl conjugation pathway</keyword>
<dbReference type="Gene3D" id="1.20.120.1750">
    <property type="match status" value="1"/>
</dbReference>
<feature type="domain" description="RING-type" evidence="10">
    <location>
        <begin position="110"/>
        <end position="322"/>
    </location>
</feature>
<keyword evidence="6" id="KW-0677">Repeat</keyword>
<dbReference type="CDD" id="cd20346">
    <property type="entry name" value="BRcat_RBR_ANKIB1"/>
    <property type="match status" value="1"/>
</dbReference>
<accession>A0A7J6UT66</accession>
<dbReference type="InterPro" id="IPR031127">
    <property type="entry name" value="E3_UB_ligase_RBR"/>
</dbReference>
<keyword evidence="12" id="KW-1185">Reference proteome</keyword>
<evidence type="ECO:0000256" key="9">
    <source>
        <dbReference type="ARBA" id="ARBA00022833"/>
    </source>
</evidence>
<evidence type="ECO:0000256" key="8">
    <source>
        <dbReference type="ARBA" id="ARBA00022786"/>
    </source>
</evidence>
<comment type="cofactor">
    <cofactor evidence="2">
        <name>Zn(2+)</name>
        <dbReference type="ChEBI" id="CHEBI:29105"/>
    </cofactor>
</comment>
<evidence type="ECO:0000256" key="6">
    <source>
        <dbReference type="ARBA" id="ARBA00022737"/>
    </source>
</evidence>
<keyword evidence="9" id="KW-0862">Zinc</keyword>
<evidence type="ECO:0000256" key="3">
    <source>
        <dbReference type="ARBA" id="ARBA00012251"/>
    </source>
</evidence>
<keyword evidence="5" id="KW-0479">Metal-binding</keyword>
<proteinExistence type="predicted"/>
<keyword evidence="4" id="KW-0808">Transferase</keyword>
<dbReference type="EMBL" id="JABWDY010043650">
    <property type="protein sequence ID" value="KAF5175749.1"/>
    <property type="molecule type" value="Genomic_DNA"/>
</dbReference>
<comment type="caution">
    <text evidence="11">The sequence shown here is derived from an EMBL/GenBank/DDBJ whole genome shotgun (WGS) entry which is preliminary data.</text>
</comment>
<keyword evidence="7" id="KW-0863">Zinc-finger</keyword>
<protein>
    <recommendedName>
        <fullName evidence="3">RBR-type E3 ubiquitin transferase</fullName>
        <ecNumber evidence="3">2.3.2.31</ecNumber>
    </recommendedName>
</protein>
<sequence>MDHVSEDYYYSDDDNVYDSDDHDDTMKSLGNKEKKYTVLSECDIRQRQEDCITEVSNVLCVSKAVALILLLEYNWSVNNVHEVWFADEEKVRKTICLLDQNTNTPTIYENRRLCRICLYRRVLGRHEKVHDAGCGHFFCSLCWKDYITKSIENGAGCLNLRCLDPDCSVPVGQALVKEVVSDKDYGMYLRYLVRSYEGNDYIKFCPAARCDYAVEFKYKVSCRGNFDVTCVCTHSFCWKCMEEAHSPVDCDTAAKWMSKRSDENETESLNWIMAHCKPCPRCERQIESKNKYLQLMTCICGFEFCYLCLSPWGFGHTCNQVSQDEKGTNKPKNMLDRYTDFYEKWAANESLREKAKGCLQANIEKLKKEQGMTSSQLSFVTETWQLIIECRRVLKWTYAYRYYLPEDETKSQLFEYLQGGAESRLERLYHYAEKDMMLQHYGEGMNLIRVTQELFLKLVQEVENGNLDELGSSGNRDISLTERFDNIEVS</sequence>
<dbReference type="Pfam" id="PF01485">
    <property type="entry name" value="IBR"/>
    <property type="match status" value="2"/>
</dbReference>
<dbReference type="GO" id="GO:0008270">
    <property type="term" value="F:zinc ion binding"/>
    <property type="evidence" value="ECO:0007669"/>
    <property type="project" value="UniProtKB-KW"/>
</dbReference>
<dbReference type="EC" id="2.3.2.31" evidence="3"/>
<evidence type="ECO:0000313" key="11">
    <source>
        <dbReference type="EMBL" id="KAF5175749.1"/>
    </source>
</evidence>
<dbReference type="InterPro" id="IPR002867">
    <property type="entry name" value="IBR_dom"/>
</dbReference>
<dbReference type="Pfam" id="PF21235">
    <property type="entry name" value="UBA_ARI1"/>
    <property type="match status" value="1"/>
</dbReference>
<gene>
    <name evidence="11" type="ORF">FRX31_034671</name>
</gene>
<evidence type="ECO:0000256" key="5">
    <source>
        <dbReference type="ARBA" id="ARBA00022723"/>
    </source>
</evidence>
<dbReference type="Gene3D" id="3.30.40.10">
    <property type="entry name" value="Zinc/RING finger domain, C3HC4 (zinc finger)"/>
    <property type="match status" value="1"/>
</dbReference>
<evidence type="ECO:0000256" key="1">
    <source>
        <dbReference type="ARBA" id="ARBA00001798"/>
    </source>
</evidence>
<dbReference type="InterPro" id="IPR013083">
    <property type="entry name" value="Znf_RING/FYVE/PHD"/>
</dbReference>
<dbReference type="PROSITE" id="PS51873">
    <property type="entry name" value="TRIAD"/>
    <property type="match status" value="1"/>
</dbReference>
<evidence type="ECO:0000256" key="2">
    <source>
        <dbReference type="ARBA" id="ARBA00001947"/>
    </source>
</evidence>
<dbReference type="GO" id="GO:0061630">
    <property type="term" value="F:ubiquitin protein ligase activity"/>
    <property type="evidence" value="ECO:0007669"/>
    <property type="project" value="UniProtKB-EC"/>
</dbReference>
<evidence type="ECO:0000256" key="7">
    <source>
        <dbReference type="ARBA" id="ARBA00022771"/>
    </source>
</evidence>
<dbReference type="GO" id="GO:0016567">
    <property type="term" value="P:protein ubiquitination"/>
    <property type="evidence" value="ECO:0007669"/>
    <property type="project" value="InterPro"/>
</dbReference>
<comment type="catalytic activity">
    <reaction evidence="1">
        <text>[E2 ubiquitin-conjugating enzyme]-S-ubiquitinyl-L-cysteine + [acceptor protein]-L-lysine = [E2 ubiquitin-conjugating enzyme]-L-cysteine + [acceptor protein]-N(6)-ubiquitinyl-L-lysine.</text>
        <dbReference type="EC" id="2.3.2.31"/>
    </reaction>
</comment>
<dbReference type="SUPFAM" id="SSF57850">
    <property type="entry name" value="RING/U-box"/>
    <property type="match status" value="3"/>
</dbReference>
<organism evidence="11 12">
    <name type="scientific">Thalictrum thalictroides</name>
    <name type="common">Rue-anemone</name>
    <name type="synonym">Anemone thalictroides</name>
    <dbReference type="NCBI Taxonomy" id="46969"/>
    <lineage>
        <taxon>Eukaryota</taxon>
        <taxon>Viridiplantae</taxon>
        <taxon>Streptophyta</taxon>
        <taxon>Embryophyta</taxon>
        <taxon>Tracheophyta</taxon>
        <taxon>Spermatophyta</taxon>
        <taxon>Magnoliopsida</taxon>
        <taxon>Ranunculales</taxon>
        <taxon>Ranunculaceae</taxon>
        <taxon>Thalictroideae</taxon>
        <taxon>Thalictrum</taxon>
    </lineage>
</organism>
<name>A0A7J6UT66_THATH</name>
<evidence type="ECO:0000259" key="10">
    <source>
        <dbReference type="PROSITE" id="PS51873"/>
    </source>
</evidence>
<dbReference type="AlphaFoldDB" id="A0A7J6UT66"/>
<evidence type="ECO:0000256" key="4">
    <source>
        <dbReference type="ARBA" id="ARBA00022679"/>
    </source>
</evidence>
<dbReference type="InterPro" id="IPR044066">
    <property type="entry name" value="TRIAD_supradom"/>
</dbReference>
<reference evidence="11 12" key="1">
    <citation type="submission" date="2020-06" db="EMBL/GenBank/DDBJ databases">
        <title>Transcriptomic and genomic resources for Thalictrum thalictroides and T. hernandezii: Facilitating candidate gene discovery in an emerging model plant lineage.</title>
        <authorList>
            <person name="Arias T."/>
            <person name="Riano-Pachon D.M."/>
            <person name="Di Stilio V.S."/>
        </authorList>
    </citation>
    <scope>NUCLEOTIDE SEQUENCE [LARGE SCALE GENOMIC DNA]</scope>
    <source>
        <strain evidence="12">cv. WT478/WT964</strain>
        <tissue evidence="11">Leaves</tissue>
    </source>
</reference>
<dbReference type="Proteomes" id="UP000554482">
    <property type="component" value="Unassembled WGS sequence"/>
</dbReference>
<evidence type="ECO:0000313" key="12">
    <source>
        <dbReference type="Proteomes" id="UP000554482"/>
    </source>
</evidence>
<dbReference type="PANTHER" id="PTHR11685">
    <property type="entry name" value="RBR FAMILY RING FINGER AND IBR DOMAIN-CONTAINING"/>
    <property type="match status" value="1"/>
</dbReference>